<feature type="disulfide bond" evidence="5">
    <location>
        <begin position="544"/>
        <end position="553"/>
    </location>
</feature>
<dbReference type="Ensembl" id="ENSCINT00000014657.3">
    <property type="protein sequence ID" value="ENSCINP00000014657.3"/>
    <property type="gene ID" value="ENSCING00000007132.3"/>
</dbReference>
<feature type="disulfide bond" evidence="5">
    <location>
        <begin position="794"/>
        <end position="804"/>
    </location>
</feature>
<dbReference type="PANTHER" id="PTHR12916">
    <property type="entry name" value="CYTOCHROME C OXIDASE POLYPEPTIDE VIC-2"/>
    <property type="match status" value="1"/>
</dbReference>
<feature type="disulfide bond" evidence="5">
    <location>
        <begin position="502"/>
        <end position="511"/>
    </location>
</feature>
<dbReference type="SMART" id="SM00181">
    <property type="entry name" value="EGF"/>
    <property type="match status" value="22"/>
</dbReference>
<feature type="disulfide bond" evidence="5">
    <location>
        <begin position="150"/>
        <end position="159"/>
    </location>
</feature>
<dbReference type="Proteomes" id="UP000008144">
    <property type="component" value="Chromosome 3"/>
</dbReference>
<evidence type="ECO:0000256" key="5">
    <source>
        <dbReference type="PROSITE-ProRule" id="PRU00076"/>
    </source>
</evidence>
<feature type="disulfide bond" evidence="5">
    <location>
        <begin position="780"/>
        <end position="789"/>
    </location>
</feature>
<dbReference type="GO" id="GO:0005509">
    <property type="term" value="F:calcium ion binding"/>
    <property type="evidence" value="ECO:0007669"/>
    <property type="project" value="InterPro"/>
</dbReference>
<feature type="disulfide bond" evidence="5">
    <location>
        <begin position="742"/>
        <end position="751"/>
    </location>
</feature>
<feature type="domain" description="EGF-like" evidence="6">
    <location>
        <begin position="555"/>
        <end position="591"/>
    </location>
</feature>
<feature type="disulfide bond" evidence="5">
    <location>
        <begin position="346"/>
        <end position="355"/>
    </location>
</feature>
<feature type="domain" description="EGF-like" evidence="6">
    <location>
        <begin position="319"/>
        <end position="356"/>
    </location>
</feature>
<evidence type="ECO:0000256" key="3">
    <source>
        <dbReference type="ARBA" id="ARBA00022737"/>
    </source>
</evidence>
<dbReference type="Gene3D" id="2.10.25.10">
    <property type="entry name" value="Laminin"/>
    <property type="match status" value="16"/>
</dbReference>
<dbReference type="EMBL" id="EAAA01001616">
    <property type="status" value="NOT_ANNOTATED_CDS"/>
    <property type="molecule type" value="Genomic_DNA"/>
</dbReference>
<dbReference type="InterPro" id="IPR001507">
    <property type="entry name" value="ZP_dom"/>
</dbReference>
<feature type="disulfide bond" evidence="5">
    <location>
        <begin position="269"/>
        <end position="278"/>
    </location>
</feature>
<feature type="domain" description="EGF-like" evidence="6">
    <location>
        <begin position="791"/>
        <end position="825"/>
    </location>
</feature>
<feature type="domain" description="EGF-like" evidence="6">
    <location>
        <begin position="84"/>
        <end position="121"/>
    </location>
</feature>
<feature type="domain" description="EGF-like" evidence="6">
    <location>
        <begin position="397"/>
        <end position="433"/>
    </location>
</feature>
<feature type="domain" description="EGF-like" evidence="6">
    <location>
        <begin position="163"/>
        <end position="200"/>
    </location>
</feature>
<evidence type="ECO:0000256" key="4">
    <source>
        <dbReference type="ARBA" id="ARBA00023157"/>
    </source>
</evidence>
<feature type="disulfide bond" evidence="5">
    <location>
        <begin position="32"/>
        <end position="41"/>
    </location>
</feature>
<dbReference type="AlphaFoldDB" id="F6S9G7"/>
<dbReference type="InParanoid" id="F6S9G7"/>
<dbReference type="PROSITE" id="PS00022">
    <property type="entry name" value="EGF_1"/>
    <property type="match status" value="17"/>
</dbReference>
<feature type="domain" description="EGF-like" evidence="6">
    <location>
        <begin position="476"/>
        <end position="512"/>
    </location>
</feature>
<feature type="domain" description="EGF-like" evidence="6">
    <location>
        <begin position="242"/>
        <end position="279"/>
    </location>
</feature>
<feature type="domain" description="EGF-like" evidence="6">
    <location>
        <begin position="515"/>
        <end position="554"/>
    </location>
</feature>
<comment type="caution">
    <text evidence="5">Lacks conserved residue(s) required for the propagation of feature annotation.</text>
</comment>
<keyword evidence="3" id="KW-0677">Repeat</keyword>
<keyword evidence="9" id="KW-1185">Reference proteome</keyword>
<dbReference type="PROSITE" id="PS50026">
    <property type="entry name" value="EGF_3"/>
    <property type="match status" value="19"/>
</dbReference>
<evidence type="ECO:0000259" key="7">
    <source>
        <dbReference type="PROSITE" id="PS51034"/>
    </source>
</evidence>
<feature type="disulfide bond" evidence="5">
    <location>
        <begin position="581"/>
        <end position="590"/>
    </location>
</feature>
<evidence type="ECO:0000256" key="2">
    <source>
        <dbReference type="ARBA" id="ARBA00022729"/>
    </source>
</evidence>
<dbReference type="PROSITE" id="PS51034">
    <property type="entry name" value="ZP_2"/>
    <property type="match status" value="1"/>
</dbReference>
<feature type="disulfide bond" evidence="5">
    <location>
        <begin position="815"/>
        <end position="824"/>
    </location>
</feature>
<reference evidence="8" key="4">
    <citation type="submission" date="2025-09" db="UniProtKB">
        <authorList>
            <consortium name="Ensembl"/>
        </authorList>
    </citation>
    <scope>IDENTIFICATION</scope>
</reference>
<dbReference type="STRING" id="7719.ENSCINP00000014657"/>
<feature type="domain" description="EGF-like" evidence="6">
    <location>
        <begin position="594"/>
        <end position="634"/>
    </location>
</feature>
<dbReference type="PANTHER" id="PTHR12916:SF4">
    <property type="entry name" value="UNINFLATABLE, ISOFORM C"/>
    <property type="match status" value="1"/>
</dbReference>
<proteinExistence type="predicted"/>
<keyword evidence="2" id="KW-0732">Signal</keyword>
<reference evidence="9" key="1">
    <citation type="journal article" date="2002" name="Science">
        <title>The draft genome of Ciona intestinalis: insights into chordate and vertebrate origins.</title>
        <authorList>
            <person name="Dehal P."/>
            <person name="Satou Y."/>
            <person name="Campbell R.K."/>
            <person name="Chapman J."/>
            <person name="Degnan B."/>
            <person name="De Tomaso A."/>
            <person name="Davidson B."/>
            <person name="Di Gregorio A."/>
            <person name="Gelpke M."/>
            <person name="Goodstein D.M."/>
            <person name="Harafuji N."/>
            <person name="Hastings K.E."/>
            <person name="Ho I."/>
            <person name="Hotta K."/>
            <person name="Huang W."/>
            <person name="Kawashima T."/>
            <person name="Lemaire P."/>
            <person name="Martinez D."/>
            <person name="Meinertzhagen I.A."/>
            <person name="Necula S."/>
            <person name="Nonaka M."/>
            <person name="Putnam N."/>
            <person name="Rash S."/>
            <person name="Saiga H."/>
            <person name="Satake M."/>
            <person name="Terry A."/>
            <person name="Yamada L."/>
            <person name="Wang H.G."/>
            <person name="Awazu S."/>
            <person name="Azumi K."/>
            <person name="Boore J."/>
            <person name="Branno M."/>
            <person name="Chin-Bow S."/>
            <person name="DeSantis R."/>
            <person name="Doyle S."/>
            <person name="Francino P."/>
            <person name="Keys D.N."/>
            <person name="Haga S."/>
            <person name="Hayashi H."/>
            <person name="Hino K."/>
            <person name="Imai K.S."/>
            <person name="Inaba K."/>
            <person name="Kano S."/>
            <person name="Kobayashi K."/>
            <person name="Kobayashi M."/>
            <person name="Lee B.I."/>
            <person name="Makabe K.W."/>
            <person name="Manohar C."/>
            <person name="Matassi G."/>
            <person name="Medina M."/>
            <person name="Mochizuki Y."/>
            <person name="Mount S."/>
            <person name="Morishita T."/>
            <person name="Miura S."/>
            <person name="Nakayama A."/>
            <person name="Nishizaka S."/>
            <person name="Nomoto H."/>
            <person name="Ohta F."/>
            <person name="Oishi K."/>
            <person name="Rigoutsos I."/>
            <person name="Sano M."/>
            <person name="Sasaki A."/>
            <person name="Sasakura Y."/>
            <person name="Shoguchi E."/>
            <person name="Shin-i T."/>
            <person name="Spagnuolo A."/>
            <person name="Stainier D."/>
            <person name="Suzuki M.M."/>
            <person name="Tassy O."/>
            <person name="Takatori N."/>
            <person name="Tokuoka M."/>
            <person name="Yagi K."/>
            <person name="Yoshizaki F."/>
            <person name="Wada S."/>
            <person name="Zhang C."/>
            <person name="Hyatt P.D."/>
            <person name="Larimer F."/>
            <person name="Detter C."/>
            <person name="Doggett N."/>
            <person name="Glavina T."/>
            <person name="Hawkins T."/>
            <person name="Richardson P."/>
            <person name="Lucas S."/>
            <person name="Kohara Y."/>
            <person name="Levine M."/>
            <person name="Satoh N."/>
            <person name="Rokhsar D.S."/>
        </authorList>
    </citation>
    <scope>NUCLEOTIDE SEQUENCE [LARGE SCALE GENOMIC DNA]</scope>
</reference>
<feature type="disulfide bond" evidence="5">
    <location>
        <begin position="386"/>
        <end position="395"/>
    </location>
</feature>
<feature type="disulfide bond" evidence="5">
    <location>
        <begin position="423"/>
        <end position="432"/>
    </location>
</feature>
<evidence type="ECO:0000313" key="8">
    <source>
        <dbReference type="Ensembl" id="ENSCINP00000014657.3"/>
    </source>
</evidence>
<dbReference type="GO" id="GO:0007157">
    <property type="term" value="P:heterophilic cell-cell adhesion via plasma membrane cell adhesion molecules"/>
    <property type="evidence" value="ECO:0000318"/>
    <property type="project" value="GO_Central"/>
</dbReference>
<feature type="domain" description="ZP" evidence="7">
    <location>
        <begin position="908"/>
        <end position="1017"/>
    </location>
</feature>
<feature type="disulfide bond" evidence="5">
    <location>
        <begin position="190"/>
        <end position="199"/>
    </location>
</feature>
<feature type="disulfide bond" evidence="5">
    <location>
        <begin position="229"/>
        <end position="238"/>
    </location>
</feature>
<accession>F6S9G7</accession>
<feature type="disulfide bond" evidence="5">
    <location>
        <begin position="660"/>
        <end position="669"/>
    </location>
</feature>
<feature type="domain" description="EGF-like" evidence="6">
    <location>
        <begin position="123"/>
        <end position="160"/>
    </location>
</feature>
<feature type="disulfide bond" evidence="5">
    <location>
        <begin position="111"/>
        <end position="120"/>
    </location>
</feature>
<dbReference type="GeneTree" id="ENSGT00940000170305"/>
<dbReference type="Pfam" id="PF00008">
    <property type="entry name" value="EGF"/>
    <property type="match status" value="7"/>
</dbReference>
<dbReference type="GO" id="GO:0005886">
    <property type="term" value="C:plasma membrane"/>
    <property type="evidence" value="ECO:0000318"/>
    <property type="project" value="GO_Central"/>
</dbReference>
<feature type="domain" description="EGF-like" evidence="6">
    <location>
        <begin position="4"/>
        <end position="42"/>
    </location>
</feature>
<reference evidence="8" key="2">
    <citation type="journal article" date="2008" name="Genome Biol.">
        <title>Improved genome assembly and evidence-based global gene model set for the chordate Ciona intestinalis: new insight into intron and operon populations.</title>
        <authorList>
            <person name="Satou Y."/>
            <person name="Mineta K."/>
            <person name="Ogasawara M."/>
            <person name="Sasakura Y."/>
            <person name="Shoguchi E."/>
            <person name="Ueno K."/>
            <person name="Yamada L."/>
            <person name="Matsumoto J."/>
            <person name="Wasserscheid J."/>
            <person name="Dewar K."/>
            <person name="Wiley G.B."/>
            <person name="Macmil S.L."/>
            <person name="Roe B.A."/>
            <person name="Zeller R.W."/>
            <person name="Hastings K.E."/>
            <person name="Lemaire P."/>
            <person name="Lindquist E."/>
            <person name="Endo T."/>
            <person name="Hotta K."/>
            <person name="Inaba K."/>
        </authorList>
    </citation>
    <scope>NUCLEOTIDE SEQUENCE [LARGE SCALE GENOMIC DNA]</scope>
    <source>
        <strain evidence="8">wild type</strain>
    </source>
</reference>
<dbReference type="SMART" id="SM00179">
    <property type="entry name" value="EGF_CA"/>
    <property type="match status" value="7"/>
</dbReference>
<feature type="domain" description="EGF-like" evidence="6">
    <location>
        <begin position="675"/>
        <end position="714"/>
    </location>
</feature>
<feature type="domain" description="EGF-like" evidence="6">
    <location>
        <begin position="753"/>
        <end position="790"/>
    </location>
</feature>
<feature type="domain" description="EGF-like" evidence="6">
    <location>
        <begin position="359"/>
        <end position="396"/>
    </location>
</feature>
<dbReference type="InterPro" id="IPR003645">
    <property type="entry name" value="Fol_N"/>
</dbReference>
<dbReference type="GO" id="GO:0032991">
    <property type="term" value="C:protein-containing complex"/>
    <property type="evidence" value="ECO:0000318"/>
    <property type="project" value="GO_Central"/>
</dbReference>
<feature type="domain" description="EGF-like" evidence="6">
    <location>
        <begin position="715"/>
        <end position="752"/>
    </location>
</feature>
<dbReference type="PROSITE" id="PS01186">
    <property type="entry name" value="EGF_2"/>
    <property type="match status" value="7"/>
</dbReference>
<feature type="domain" description="EGF-like" evidence="6">
    <location>
        <begin position="201"/>
        <end position="239"/>
    </location>
</feature>
<dbReference type="SUPFAM" id="SSF57196">
    <property type="entry name" value="EGF/Laminin"/>
    <property type="match status" value="16"/>
</dbReference>
<evidence type="ECO:0000256" key="1">
    <source>
        <dbReference type="ARBA" id="ARBA00022536"/>
    </source>
</evidence>
<feature type="disulfide bond" evidence="5">
    <location>
        <begin position="465"/>
        <end position="474"/>
    </location>
</feature>
<dbReference type="InterPro" id="IPR000742">
    <property type="entry name" value="EGF"/>
</dbReference>
<dbReference type="HOGENOM" id="CLU_004826_12_0_1"/>
<protein>
    <recommendedName>
        <fullName evidence="10">Transmembrane protein Vc569</fullName>
    </recommendedName>
</protein>
<dbReference type="SMART" id="SM00274">
    <property type="entry name" value="FOLN"/>
    <property type="match status" value="10"/>
</dbReference>
<feature type="disulfide bond" evidence="5">
    <location>
        <begin position="704"/>
        <end position="713"/>
    </location>
</feature>
<evidence type="ECO:0000313" key="9">
    <source>
        <dbReference type="Proteomes" id="UP000008144"/>
    </source>
</evidence>
<dbReference type="GO" id="GO:0045197">
    <property type="term" value="P:establishment or maintenance of epithelial cell apical/basal polarity"/>
    <property type="evidence" value="ECO:0000318"/>
    <property type="project" value="GO_Central"/>
</dbReference>
<keyword evidence="4 5" id="KW-1015">Disulfide bond</keyword>
<keyword evidence="1 5" id="KW-0245">EGF-like domain</keyword>
<name>F6S9G7_CIOIN</name>
<organism evidence="8 9">
    <name type="scientific">Ciona intestinalis</name>
    <name type="common">Transparent sea squirt</name>
    <name type="synonym">Ascidia intestinalis</name>
    <dbReference type="NCBI Taxonomy" id="7719"/>
    <lineage>
        <taxon>Eukaryota</taxon>
        <taxon>Metazoa</taxon>
        <taxon>Chordata</taxon>
        <taxon>Tunicata</taxon>
        <taxon>Ascidiacea</taxon>
        <taxon>Phlebobranchia</taxon>
        <taxon>Cionidae</taxon>
        <taxon>Ciona</taxon>
    </lineage>
</organism>
<evidence type="ECO:0000259" key="6">
    <source>
        <dbReference type="PROSITE" id="PS50026"/>
    </source>
</evidence>
<sequence>MRCINPCKPNPCQHAGVCTVAPTSTGFVNCQCQNGYSGTRCERSIRASQCDGFNCLNGGRCKVNVVSQQPFCECYEIYVGPRCELTPCDNVQCANGGTCVITSTYQPECICAGQFTGPRCTEGNLLCATHACLNGGSCVERPQVGASCLCTLEWTGSNCQQPKPSPCEKLVCKNRGQCKVKSDGTPVCICDHFYIGPTCEQTPCDNYSCFNGGTCVIGSRPSFIPYCVCSSDYSGINCRVKKTNPCATFQCLNGGSCGLNARNQPVCTCTPLFDGQQCQTSKCQFHYSCKNGGVCGLTNGQHLPLTCICPFPYVGADCALTVCQQARQCMNGGSCTYRSGQPQCECPTTHTGSYCETPVLDPCSPNPCQNFGSCTKTSSTTFSCTCRAPFTGPTCIATLCEQRRCLNGGTCRYNINQQPYCSCPPTHSGTSCEILLVNPCSPNPCQNGGTCTRAGSSASSYACTCILPYTGPTCIATLCEQRRCLNGGTCRYNINQQPYCSCPPTHSGTSCEIPLVNPCSPNPCQNGGTCTRTGSSASSYACTCILPYTGPTCIATLCEQRRCLNGGTCRYNINQQPYCSCPPTHSGTSCEIPLVNPCSPNPCQNGGTCTRTGSSAASYSCTCPFPYTTVSNCRSEICEQVRCMNGGTCQYRNQQPECACPSTHNGDFCQNQNNVANPCLPNPCLHSGTCSPIPTRTKKYTCQCPTRRTGDRCELTKCNELLPQCLNGGGCKYVNDLPQCACTPPYYGAYCEFRLSCINNPCRRGGRCVPDGPSGWFCRCPRGYGGTTCEIPICLASCMNNGTCVHTSSGPHCECPPGTRPPICHRDPCTPNPCQLGDQCRVIDIGLSPTHVCKPPSSSSNPSEVCSPNPCTSPCVCKPSCKHTNGFVCESEQGYMGKTCTIPPPVLDCNSDRITVSVDNRLYTELLGDVVGNAYFYMSPDYSSTPAESCKGTASGNPLKYYFTLPRSFSACGTETGTTTLGDIIVSNKIWFNIGGNALFDMPVPVLSFQCTFQENY</sequence>
<dbReference type="InterPro" id="IPR001881">
    <property type="entry name" value="EGF-like_Ca-bd_dom"/>
</dbReference>
<feature type="domain" description="EGF-like" evidence="6">
    <location>
        <begin position="635"/>
        <end position="670"/>
    </location>
</feature>
<evidence type="ECO:0008006" key="10">
    <source>
        <dbReference type="Google" id="ProtNLM"/>
    </source>
</evidence>
<feature type="domain" description="EGF-like" evidence="6">
    <location>
        <begin position="436"/>
        <end position="475"/>
    </location>
</feature>
<reference evidence="8" key="3">
    <citation type="submission" date="2025-08" db="UniProtKB">
        <authorList>
            <consortium name="Ensembl"/>
        </authorList>
    </citation>
    <scope>IDENTIFICATION</scope>
</reference>